<protein>
    <submittedName>
        <fullName evidence="1">Uncharacterized protein</fullName>
    </submittedName>
</protein>
<keyword evidence="2" id="KW-1185">Reference proteome</keyword>
<accession>A0ABQ8FZ57</accession>
<dbReference type="Proteomes" id="UP000774617">
    <property type="component" value="Unassembled WGS sequence"/>
</dbReference>
<sequence>MNARMPNFNAWSNLQQASLKKWSVCRRDYLPSTSQTTISHLALRILRFETVRHPVSHPVTSSNIRRPITLLAPQHPRRQKTRMPSKTLHRSSRIEKSVYSAHTKSHSSQQQILPSRAGSLGMCGRTGLASRRVKVVRKTTEKTNSKTVTTTNTEKSTAETVHIWPRYPLIPHARVNSLRKSLLAAWADREHWRLSGLVRVYLDKHPPQKMSAYEKAKISTTIDDLIAAMRRDKSN</sequence>
<dbReference type="EMBL" id="JAGTJR010000034">
    <property type="protein sequence ID" value="KAH7036783.1"/>
    <property type="molecule type" value="Genomic_DNA"/>
</dbReference>
<reference evidence="1 2" key="1">
    <citation type="journal article" date="2021" name="Nat. Commun.">
        <title>Genetic determinants of endophytism in the Arabidopsis root mycobiome.</title>
        <authorList>
            <person name="Mesny F."/>
            <person name="Miyauchi S."/>
            <person name="Thiergart T."/>
            <person name="Pickel B."/>
            <person name="Atanasova L."/>
            <person name="Karlsson M."/>
            <person name="Huettel B."/>
            <person name="Barry K.W."/>
            <person name="Haridas S."/>
            <person name="Chen C."/>
            <person name="Bauer D."/>
            <person name="Andreopoulos W."/>
            <person name="Pangilinan J."/>
            <person name="LaButti K."/>
            <person name="Riley R."/>
            <person name="Lipzen A."/>
            <person name="Clum A."/>
            <person name="Drula E."/>
            <person name="Henrissat B."/>
            <person name="Kohler A."/>
            <person name="Grigoriev I.V."/>
            <person name="Martin F.M."/>
            <person name="Hacquard S."/>
        </authorList>
    </citation>
    <scope>NUCLEOTIDE SEQUENCE [LARGE SCALE GENOMIC DNA]</scope>
    <source>
        <strain evidence="1 2">MPI-SDFR-AT-0080</strain>
    </source>
</reference>
<comment type="caution">
    <text evidence="1">The sequence shown here is derived from an EMBL/GenBank/DDBJ whole genome shotgun (WGS) entry which is preliminary data.</text>
</comment>
<gene>
    <name evidence="1" type="ORF">B0J12DRAFT_703306</name>
</gene>
<name>A0ABQ8FZ57_9PEZI</name>
<organism evidence="1 2">
    <name type="scientific">Macrophomina phaseolina</name>
    <dbReference type="NCBI Taxonomy" id="35725"/>
    <lineage>
        <taxon>Eukaryota</taxon>
        <taxon>Fungi</taxon>
        <taxon>Dikarya</taxon>
        <taxon>Ascomycota</taxon>
        <taxon>Pezizomycotina</taxon>
        <taxon>Dothideomycetes</taxon>
        <taxon>Dothideomycetes incertae sedis</taxon>
        <taxon>Botryosphaeriales</taxon>
        <taxon>Botryosphaeriaceae</taxon>
        <taxon>Macrophomina</taxon>
    </lineage>
</organism>
<evidence type="ECO:0000313" key="1">
    <source>
        <dbReference type="EMBL" id="KAH7036783.1"/>
    </source>
</evidence>
<proteinExistence type="predicted"/>
<evidence type="ECO:0000313" key="2">
    <source>
        <dbReference type="Proteomes" id="UP000774617"/>
    </source>
</evidence>